<dbReference type="PANTHER" id="PTHR43024">
    <property type="entry name" value="UDP-N-ACETYLMURAMOYL-TRIPEPTIDE--D-ALANYL-D-ALANINE LIGASE"/>
    <property type="match status" value="1"/>
</dbReference>
<evidence type="ECO:0000256" key="2">
    <source>
        <dbReference type="ARBA" id="ARBA00022598"/>
    </source>
</evidence>
<accession>A0A6J6EFV1</accession>
<evidence type="ECO:0000256" key="3">
    <source>
        <dbReference type="ARBA" id="ARBA00022618"/>
    </source>
</evidence>
<dbReference type="NCBIfam" id="TIGR01143">
    <property type="entry name" value="murF"/>
    <property type="match status" value="1"/>
</dbReference>
<dbReference type="GO" id="GO:0047480">
    <property type="term" value="F:UDP-N-acetylmuramoyl-tripeptide-D-alanyl-D-alanine ligase activity"/>
    <property type="evidence" value="ECO:0007669"/>
    <property type="project" value="InterPro"/>
</dbReference>
<proteinExistence type="inferred from homology"/>
<evidence type="ECO:0000256" key="7">
    <source>
        <dbReference type="ARBA" id="ARBA00022984"/>
    </source>
</evidence>
<dbReference type="PANTHER" id="PTHR43024:SF1">
    <property type="entry name" value="UDP-N-ACETYLMURAMOYL-TRIPEPTIDE--D-ALANYL-D-ALANINE LIGASE"/>
    <property type="match status" value="1"/>
</dbReference>
<dbReference type="InterPro" id="IPR051046">
    <property type="entry name" value="MurCDEF_CellWall_CoF430Synth"/>
</dbReference>
<evidence type="ECO:0000256" key="6">
    <source>
        <dbReference type="ARBA" id="ARBA00022960"/>
    </source>
</evidence>
<keyword evidence="6" id="KW-0133">Cell shape</keyword>
<dbReference type="GO" id="GO:0005524">
    <property type="term" value="F:ATP binding"/>
    <property type="evidence" value="ECO:0007669"/>
    <property type="project" value="UniProtKB-KW"/>
</dbReference>
<dbReference type="SUPFAM" id="SSF53623">
    <property type="entry name" value="MurD-like peptide ligases, catalytic domain"/>
    <property type="match status" value="1"/>
</dbReference>
<dbReference type="EMBL" id="CAEZTV010000016">
    <property type="protein sequence ID" value="CAB4575440.1"/>
    <property type="molecule type" value="Genomic_DNA"/>
</dbReference>
<evidence type="ECO:0000259" key="12">
    <source>
        <dbReference type="Pfam" id="PF08245"/>
    </source>
</evidence>
<dbReference type="SUPFAM" id="SSF63418">
    <property type="entry name" value="MurE/MurF N-terminal domain"/>
    <property type="match status" value="1"/>
</dbReference>
<evidence type="ECO:0000256" key="4">
    <source>
        <dbReference type="ARBA" id="ARBA00022741"/>
    </source>
</evidence>
<dbReference type="GO" id="GO:0071555">
    <property type="term" value="P:cell wall organization"/>
    <property type="evidence" value="ECO:0007669"/>
    <property type="project" value="UniProtKB-KW"/>
</dbReference>
<evidence type="ECO:0000256" key="5">
    <source>
        <dbReference type="ARBA" id="ARBA00022840"/>
    </source>
</evidence>
<dbReference type="HAMAP" id="MF_02019">
    <property type="entry name" value="MurF"/>
    <property type="match status" value="1"/>
</dbReference>
<dbReference type="InterPro" id="IPR004101">
    <property type="entry name" value="Mur_ligase_C"/>
</dbReference>
<evidence type="ECO:0000256" key="1">
    <source>
        <dbReference type="ARBA" id="ARBA00022490"/>
    </source>
</evidence>
<evidence type="ECO:0000313" key="13">
    <source>
        <dbReference type="EMBL" id="CAB4575440.1"/>
    </source>
</evidence>
<feature type="domain" description="Mur ligase C-terminal" evidence="11">
    <location>
        <begin position="313"/>
        <end position="443"/>
    </location>
</feature>
<evidence type="ECO:0000259" key="11">
    <source>
        <dbReference type="Pfam" id="PF02875"/>
    </source>
</evidence>
<keyword evidence="4" id="KW-0547">Nucleotide-binding</keyword>
<keyword evidence="3" id="KW-0132">Cell division</keyword>
<keyword evidence="9" id="KW-0961">Cell wall biogenesis/degradation</keyword>
<dbReference type="Gene3D" id="3.40.1390.10">
    <property type="entry name" value="MurE/MurF, N-terminal domain"/>
    <property type="match status" value="1"/>
</dbReference>
<dbReference type="Pfam" id="PF08245">
    <property type="entry name" value="Mur_ligase_M"/>
    <property type="match status" value="1"/>
</dbReference>
<keyword evidence="1" id="KW-0963">Cytoplasm</keyword>
<dbReference type="Pfam" id="PF02875">
    <property type="entry name" value="Mur_ligase_C"/>
    <property type="match status" value="1"/>
</dbReference>
<dbReference type="GO" id="GO:0008360">
    <property type="term" value="P:regulation of cell shape"/>
    <property type="evidence" value="ECO:0007669"/>
    <property type="project" value="UniProtKB-KW"/>
</dbReference>
<dbReference type="GO" id="GO:0051301">
    <property type="term" value="P:cell division"/>
    <property type="evidence" value="ECO:0007669"/>
    <property type="project" value="UniProtKB-KW"/>
</dbReference>
<evidence type="ECO:0000256" key="10">
    <source>
        <dbReference type="ARBA" id="ARBA00031461"/>
    </source>
</evidence>
<evidence type="ECO:0000256" key="9">
    <source>
        <dbReference type="ARBA" id="ARBA00023316"/>
    </source>
</evidence>
<reference evidence="13" key="1">
    <citation type="submission" date="2020-05" db="EMBL/GenBank/DDBJ databases">
        <authorList>
            <person name="Chiriac C."/>
            <person name="Salcher M."/>
            <person name="Ghai R."/>
            <person name="Kavagutti S V."/>
        </authorList>
    </citation>
    <scope>NUCLEOTIDE SEQUENCE</scope>
</reference>
<keyword evidence="7" id="KW-0573">Peptidoglycan synthesis</keyword>
<dbReference type="InterPro" id="IPR036615">
    <property type="entry name" value="Mur_ligase_C_dom_sf"/>
</dbReference>
<dbReference type="InterPro" id="IPR013221">
    <property type="entry name" value="Mur_ligase_cen"/>
</dbReference>
<evidence type="ECO:0000256" key="8">
    <source>
        <dbReference type="ARBA" id="ARBA00023306"/>
    </source>
</evidence>
<dbReference type="SUPFAM" id="SSF53244">
    <property type="entry name" value="MurD-like peptide ligases, peptide-binding domain"/>
    <property type="match status" value="1"/>
</dbReference>
<keyword evidence="8" id="KW-0131">Cell cycle</keyword>
<dbReference type="InterPro" id="IPR005863">
    <property type="entry name" value="UDP-N-AcMur_synth"/>
</dbReference>
<sequence length="467" mass="49627">MIKISAKEFAQIVSGELVAIAEDEILNQTPVINSKAATVDNFFAAFIGEKVDGHDYVADAISNGAKFALVSKPVSHPSILVKDVGAALLLLSKAVRDLLPNMKVIGITGSQGKTTTKEYLASILSQVGNTVATKGNLNTDIGLPLTILRADEKTQFCILEMGARHAGDIDLLTRVSSPNVGVVLVVGTAHLSEFGSVEGIAKTKGELIRALPAGATAVLGNQDKFTPKMADGLDLKKLIIGEDVRAGNLELPGGYAHFDLVTPTGRVPVSLAQLGEHQVLNALAAATAAFALGVSNEKIADGLTTSESMSKWRMQVEEVAGITIIHDYYNANPESMKAALKSLIILTQISGGASWAILGKMHELGITESERHLEVLNYGAEMGVDHFVAVGCDLYGGKGINNNQDQKETLAQMGFHYCSDHNAVLQLVSNFSAGDVLLLKASRSEKFEDLADQIKLQLQNKQEGENS</sequence>
<name>A0A6J6EFV1_9ZZZZ</name>
<dbReference type="GO" id="GO:0009252">
    <property type="term" value="P:peptidoglycan biosynthetic process"/>
    <property type="evidence" value="ECO:0007669"/>
    <property type="project" value="UniProtKB-KW"/>
</dbReference>
<gene>
    <name evidence="13" type="ORF">UFOPK1747_00216</name>
</gene>
<keyword evidence="5" id="KW-0067">ATP-binding</keyword>
<feature type="domain" description="Mur ligase central" evidence="12">
    <location>
        <begin position="107"/>
        <end position="289"/>
    </location>
</feature>
<dbReference type="Gene3D" id="3.90.190.20">
    <property type="entry name" value="Mur ligase, C-terminal domain"/>
    <property type="match status" value="1"/>
</dbReference>
<keyword evidence="2" id="KW-0436">Ligase</keyword>
<dbReference type="AlphaFoldDB" id="A0A6J6EFV1"/>
<dbReference type="InterPro" id="IPR036565">
    <property type="entry name" value="Mur-like_cat_sf"/>
</dbReference>
<dbReference type="InterPro" id="IPR035911">
    <property type="entry name" value="MurE/MurF_N"/>
</dbReference>
<dbReference type="Gene3D" id="3.40.1190.10">
    <property type="entry name" value="Mur-like, catalytic domain"/>
    <property type="match status" value="1"/>
</dbReference>
<protein>
    <recommendedName>
        <fullName evidence="10">UDP-MurNAc-pentapeptide synthetase</fullName>
    </recommendedName>
</protein>
<organism evidence="13">
    <name type="scientific">freshwater metagenome</name>
    <dbReference type="NCBI Taxonomy" id="449393"/>
    <lineage>
        <taxon>unclassified sequences</taxon>
        <taxon>metagenomes</taxon>
        <taxon>ecological metagenomes</taxon>
    </lineage>
</organism>